<evidence type="ECO:0000256" key="9">
    <source>
        <dbReference type="RuleBase" id="RU362011"/>
    </source>
</evidence>
<dbReference type="KEGG" id="fro:AALO17_19270"/>
<comment type="function">
    <text evidence="9">Acts as a magnesium transporter.</text>
</comment>
<dbReference type="GO" id="GO:0046872">
    <property type="term" value="F:metal ion binding"/>
    <property type="evidence" value="ECO:0007669"/>
    <property type="project" value="UniProtKB-KW"/>
</dbReference>
<accession>A0A140DWN4</accession>
<feature type="domain" description="CBS" evidence="10">
    <location>
        <begin position="150"/>
        <end position="213"/>
    </location>
</feature>
<feature type="domain" description="CBS" evidence="10">
    <location>
        <begin position="214"/>
        <end position="270"/>
    </location>
</feature>
<gene>
    <name evidence="11" type="ORF">AALO17_19270</name>
    <name evidence="12" type="ORF">BO223_03865</name>
</gene>
<keyword evidence="9" id="KW-0479">Metal-binding</keyword>
<dbReference type="Gene3D" id="1.10.357.20">
    <property type="entry name" value="SLC41 divalent cation transporters, integral membrane domain"/>
    <property type="match status" value="1"/>
</dbReference>
<sequence length="473" mass="52529">MQEEPRTIEAEAVRQRPDYEAAIVDAVRTSTAPRLLAMQLENYHAGDIADAFFRLTLPEREKLYRILKTDTLSEILEYLDEEERIRFINELTLRKAAAVLNRLEPDQTGDLIQSLVPEKQALLMELLDSEMRADIALIDSYDEDLIGSRMTTNFVEVPRDVTVKEAMNLLVKQAADNDNITTIYSYGNDHMYAGAVDLKDLIIARNDTPLEDILVASYPYVYGSDQVETVIDDLRDYNEDSIPVLGSDNRVLGVITTQSLLEALDQEMGEDYARFAGLTAEEDLEETLFVSLKKRLPWLLFLLALGLMVSWVVSLFEGVVAQIPLVLAFQSLILGMSGNVGTQSLGVTIRVLMDDELTGKEKRHLVAKEARVGFVNGLIMGSLAFVFLGLYILAAKHQTAAASFTISACIAVSLWLAMIVSSLTGTTIPIFFKKIGVDPAVASGPLITTINDLCAVILFYGLVWLFLIRMLGM</sequence>
<dbReference type="GO" id="GO:0005886">
    <property type="term" value="C:plasma membrane"/>
    <property type="evidence" value="ECO:0007669"/>
    <property type="project" value="UniProtKB-SubCell"/>
</dbReference>
<comment type="similarity">
    <text evidence="2 9">Belongs to the SLC41A transporter family.</text>
</comment>
<dbReference type="AlphaFoldDB" id="A0A140DWN4"/>
<reference evidence="12 14" key="2">
    <citation type="submission" date="2016-11" db="EMBL/GenBank/DDBJ databases">
        <title>Description of two novel members of the family Erysipelotrichaceae: Ileibacterium lipovorans gen. nov., sp. nov. and Dubosiella newyorkensis, gen. nov., sp. nov.</title>
        <authorList>
            <person name="Cox L.M."/>
            <person name="Sohn J."/>
            <person name="Tyrrell K.L."/>
            <person name="Citron D.M."/>
            <person name="Lawson P.A."/>
            <person name="Patel N.B."/>
            <person name="Iizumi T."/>
            <person name="Perez-Perez G.I."/>
            <person name="Goldstein E.J."/>
            <person name="Blaser M.J."/>
        </authorList>
    </citation>
    <scope>NUCLEOTIDE SEQUENCE [LARGE SCALE GENOMIC DNA]</scope>
    <source>
        <strain evidence="12 14">NYU-BL-K8</strain>
    </source>
</reference>
<dbReference type="OrthoDB" id="9790355at2"/>
<dbReference type="PANTHER" id="PTHR43773:SF1">
    <property type="entry name" value="MAGNESIUM TRANSPORTER MGTE"/>
    <property type="match status" value="1"/>
</dbReference>
<evidence type="ECO:0000313" key="12">
    <source>
        <dbReference type="EMBL" id="OLU45898.1"/>
    </source>
</evidence>
<feature type="transmembrane region" description="Helical" evidence="9">
    <location>
        <begin position="400"/>
        <end position="432"/>
    </location>
</feature>
<dbReference type="InterPro" id="IPR006669">
    <property type="entry name" value="MgtE_transporter"/>
</dbReference>
<dbReference type="GeneID" id="78478542"/>
<dbReference type="STRING" id="1702221.AALO17_19270"/>
<keyword evidence="4 9" id="KW-0812">Transmembrane</keyword>
<evidence type="ECO:0000313" key="14">
    <source>
        <dbReference type="Proteomes" id="UP000186758"/>
    </source>
</evidence>
<feature type="transmembrane region" description="Helical" evidence="9">
    <location>
        <begin position="328"/>
        <end position="353"/>
    </location>
</feature>
<keyword evidence="9" id="KW-1003">Cell membrane</keyword>
<dbReference type="EMBL" id="MPJZ01000042">
    <property type="protein sequence ID" value="OLU45898.1"/>
    <property type="molecule type" value="Genomic_DNA"/>
</dbReference>
<dbReference type="SMART" id="SM00924">
    <property type="entry name" value="MgtE_N"/>
    <property type="match status" value="1"/>
</dbReference>
<evidence type="ECO:0000256" key="4">
    <source>
        <dbReference type="ARBA" id="ARBA00022692"/>
    </source>
</evidence>
<dbReference type="SUPFAM" id="SSF158791">
    <property type="entry name" value="MgtE N-terminal domain-like"/>
    <property type="match status" value="1"/>
</dbReference>
<keyword evidence="13" id="KW-1185">Reference proteome</keyword>
<dbReference type="InterPro" id="IPR006667">
    <property type="entry name" value="SLC41_membr_dom"/>
</dbReference>
<dbReference type="Gene3D" id="3.10.580.10">
    <property type="entry name" value="CBS-domain"/>
    <property type="match status" value="1"/>
</dbReference>
<evidence type="ECO:0000256" key="8">
    <source>
        <dbReference type="PROSITE-ProRule" id="PRU00703"/>
    </source>
</evidence>
<keyword evidence="5 9" id="KW-0460">Magnesium</keyword>
<organism evidence="11 13">
    <name type="scientific">Faecalibaculum rodentium</name>
    <dbReference type="NCBI Taxonomy" id="1702221"/>
    <lineage>
        <taxon>Bacteria</taxon>
        <taxon>Bacillati</taxon>
        <taxon>Bacillota</taxon>
        <taxon>Erysipelotrichia</taxon>
        <taxon>Erysipelotrichales</taxon>
        <taxon>Erysipelotrichaceae</taxon>
        <taxon>Faecalibaculum</taxon>
    </lineage>
</organism>
<evidence type="ECO:0000256" key="7">
    <source>
        <dbReference type="ARBA" id="ARBA00023136"/>
    </source>
</evidence>
<comment type="subunit">
    <text evidence="9">Homodimer.</text>
</comment>
<dbReference type="Proteomes" id="UP000069771">
    <property type="component" value="Chromosome"/>
</dbReference>
<dbReference type="PANTHER" id="PTHR43773">
    <property type="entry name" value="MAGNESIUM TRANSPORTER MGTE"/>
    <property type="match status" value="1"/>
</dbReference>
<feature type="transmembrane region" description="Helical" evidence="9">
    <location>
        <begin position="453"/>
        <end position="472"/>
    </location>
</feature>
<dbReference type="PROSITE" id="PS51371">
    <property type="entry name" value="CBS"/>
    <property type="match status" value="2"/>
</dbReference>
<dbReference type="RefSeq" id="WP_067558266.1">
    <property type="nucleotide sequence ID" value="NZ_CALFTW010000014.1"/>
</dbReference>
<evidence type="ECO:0000313" key="11">
    <source>
        <dbReference type="EMBL" id="AMK55061.1"/>
    </source>
</evidence>
<dbReference type="InterPro" id="IPR038076">
    <property type="entry name" value="MgtE_N_sf"/>
</dbReference>
<dbReference type="Pfam" id="PF00571">
    <property type="entry name" value="CBS"/>
    <property type="match status" value="1"/>
</dbReference>
<dbReference type="GO" id="GO:0015095">
    <property type="term" value="F:magnesium ion transmembrane transporter activity"/>
    <property type="evidence" value="ECO:0007669"/>
    <property type="project" value="UniProtKB-UniRule"/>
</dbReference>
<feature type="transmembrane region" description="Helical" evidence="9">
    <location>
        <begin position="298"/>
        <end position="316"/>
    </location>
</feature>
<dbReference type="SUPFAM" id="SSF54631">
    <property type="entry name" value="CBS-domain pair"/>
    <property type="match status" value="1"/>
</dbReference>
<dbReference type="Pfam" id="PF03448">
    <property type="entry name" value="MgtE_N"/>
    <property type="match status" value="1"/>
</dbReference>
<dbReference type="EMBL" id="CP011391">
    <property type="protein sequence ID" value="AMK55061.1"/>
    <property type="molecule type" value="Genomic_DNA"/>
</dbReference>
<evidence type="ECO:0000259" key="10">
    <source>
        <dbReference type="PROSITE" id="PS51371"/>
    </source>
</evidence>
<dbReference type="NCBIfam" id="TIGR00400">
    <property type="entry name" value="mgtE"/>
    <property type="match status" value="1"/>
</dbReference>
<evidence type="ECO:0000256" key="6">
    <source>
        <dbReference type="ARBA" id="ARBA00022989"/>
    </source>
</evidence>
<dbReference type="Pfam" id="PF01769">
    <property type="entry name" value="MgtE"/>
    <property type="match status" value="1"/>
</dbReference>
<dbReference type="PATRIC" id="fig|1702221.3.peg.1878"/>
<proteinExistence type="inferred from homology"/>
<dbReference type="InterPro" id="IPR006668">
    <property type="entry name" value="Mg_transptr_MgtE_intracell_dom"/>
</dbReference>
<feature type="transmembrane region" description="Helical" evidence="9">
    <location>
        <begin position="374"/>
        <end position="394"/>
    </location>
</feature>
<keyword evidence="6 9" id="KW-1133">Transmembrane helix</keyword>
<evidence type="ECO:0000256" key="5">
    <source>
        <dbReference type="ARBA" id="ARBA00022842"/>
    </source>
</evidence>
<keyword evidence="7 9" id="KW-0472">Membrane</keyword>
<evidence type="ECO:0000313" key="13">
    <source>
        <dbReference type="Proteomes" id="UP000069771"/>
    </source>
</evidence>
<dbReference type="SUPFAM" id="SSF161093">
    <property type="entry name" value="MgtE membrane domain-like"/>
    <property type="match status" value="1"/>
</dbReference>
<evidence type="ECO:0000256" key="3">
    <source>
        <dbReference type="ARBA" id="ARBA00022448"/>
    </source>
</evidence>
<evidence type="ECO:0000256" key="2">
    <source>
        <dbReference type="ARBA" id="ARBA00009749"/>
    </source>
</evidence>
<dbReference type="InterPro" id="IPR046342">
    <property type="entry name" value="CBS_dom_sf"/>
</dbReference>
<comment type="subcellular location">
    <subcellularLocation>
        <location evidence="9">Cell membrane</location>
        <topology evidence="9">Multi-pass membrane protein</topology>
    </subcellularLocation>
    <subcellularLocation>
        <location evidence="1">Membrane</location>
        <topology evidence="1">Multi-pass membrane protein</topology>
    </subcellularLocation>
</comment>
<dbReference type="InterPro" id="IPR000644">
    <property type="entry name" value="CBS_dom"/>
</dbReference>
<evidence type="ECO:0000256" key="1">
    <source>
        <dbReference type="ARBA" id="ARBA00004141"/>
    </source>
</evidence>
<name>A0A140DWN4_9FIRM</name>
<keyword evidence="3 9" id="KW-0813">Transport</keyword>
<dbReference type="Proteomes" id="UP000186758">
    <property type="component" value="Unassembled WGS sequence"/>
</dbReference>
<dbReference type="InterPro" id="IPR036739">
    <property type="entry name" value="SLC41_membr_dom_sf"/>
</dbReference>
<reference evidence="11 13" key="1">
    <citation type="journal article" date="2016" name="Gut Pathog.">
        <title>Whole genome sequencing of "Faecalibaculum rodentium" ALO17, isolated from C57BL/6J laboratory mouse feces.</title>
        <authorList>
            <person name="Lim S."/>
            <person name="Chang D.H."/>
            <person name="Ahn S."/>
            <person name="Kim B.C."/>
        </authorList>
    </citation>
    <scope>NUCLEOTIDE SEQUENCE [LARGE SCALE GENOMIC DNA]</scope>
    <source>
        <strain evidence="11 13">Alo17</strain>
    </source>
</reference>
<protein>
    <recommendedName>
        <fullName evidence="9">Magnesium transporter MgtE</fullName>
    </recommendedName>
</protein>
<dbReference type="Gene3D" id="1.25.60.10">
    <property type="entry name" value="MgtE N-terminal domain-like"/>
    <property type="match status" value="1"/>
</dbReference>
<keyword evidence="8" id="KW-0129">CBS domain</keyword>